<proteinExistence type="predicted"/>
<feature type="region of interest" description="Disordered" evidence="1">
    <location>
        <begin position="219"/>
        <end position="284"/>
    </location>
</feature>
<feature type="compositionally biased region" description="Basic residues" evidence="1">
    <location>
        <begin position="273"/>
        <end position="284"/>
    </location>
</feature>
<evidence type="ECO:0000313" key="2">
    <source>
        <dbReference type="EMBL" id="SPO31480.1"/>
    </source>
</evidence>
<name>A0A5C3EN43_9BASI</name>
<feature type="compositionally biased region" description="Basic and acidic residues" evidence="1">
    <location>
        <begin position="219"/>
        <end position="229"/>
    </location>
</feature>
<dbReference type="Proteomes" id="UP000324022">
    <property type="component" value="Unassembled WGS sequence"/>
</dbReference>
<dbReference type="AlphaFoldDB" id="A0A5C3EN43"/>
<evidence type="ECO:0000256" key="1">
    <source>
        <dbReference type="SAM" id="MobiDB-lite"/>
    </source>
</evidence>
<gene>
    <name evidence="2" type="ORF">UTRI_06610</name>
</gene>
<reference evidence="2 3" key="1">
    <citation type="submission" date="2018-03" db="EMBL/GenBank/DDBJ databases">
        <authorList>
            <person name="Guldener U."/>
        </authorList>
    </citation>
    <scope>NUCLEOTIDE SEQUENCE [LARGE SCALE GENOMIC DNA]</scope>
    <source>
        <strain evidence="2 3">NBRC100155</strain>
    </source>
</reference>
<keyword evidence="3" id="KW-1185">Reference proteome</keyword>
<protein>
    <recommendedName>
        <fullName evidence="4">DinB-like domain-containing protein</fullName>
    </recommendedName>
</protein>
<accession>A0A5C3EN43</accession>
<organism evidence="2 3">
    <name type="scientific">Ustilago trichophora</name>
    <dbReference type="NCBI Taxonomy" id="86804"/>
    <lineage>
        <taxon>Eukaryota</taxon>
        <taxon>Fungi</taxon>
        <taxon>Dikarya</taxon>
        <taxon>Basidiomycota</taxon>
        <taxon>Ustilaginomycotina</taxon>
        <taxon>Ustilaginomycetes</taxon>
        <taxon>Ustilaginales</taxon>
        <taxon>Ustilaginaceae</taxon>
        <taxon>Ustilago</taxon>
    </lineage>
</organism>
<dbReference type="PANTHER" id="PTHR39473:SF1">
    <property type="entry name" value="DINB-LIKE DOMAIN-CONTAINING PROTEIN"/>
    <property type="match status" value="1"/>
</dbReference>
<evidence type="ECO:0008006" key="4">
    <source>
        <dbReference type="Google" id="ProtNLM"/>
    </source>
</evidence>
<dbReference type="EMBL" id="OOIN01000038">
    <property type="protein sequence ID" value="SPO31480.1"/>
    <property type="molecule type" value="Genomic_DNA"/>
</dbReference>
<feature type="compositionally biased region" description="Low complexity" evidence="1">
    <location>
        <begin position="77"/>
        <end position="97"/>
    </location>
</feature>
<feature type="region of interest" description="Disordered" evidence="1">
    <location>
        <begin position="77"/>
        <end position="100"/>
    </location>
</feature>
<evidence type="ECO:0000313" key="3">
    <source>
        <dbReference type="Proteomes" id="UP000324022"/>
    </source>
</evidence>
<feature type="compositionally biased region" description="Low complexity" evidence="1">
    <location>
        <begin position="242"/>
        <end position="258"/>
    </location>
</feature>
<sequence length="284" mass="31368">MVSPASSWKEAEESVLSCTAQIMNQAVEILRSRSITDSSYTFESKVIAGSTPGKHFRHVLDHLRILVDAVEDWQARSAKSGSTPSSSSSPSATFSRSSQDKAAPVLRVDYDSRIASKLPHIETSAAASLREFERTTDRLYRVFEGSNGRLYSQPLRLCATTPFVVEMDSTVGRELWFCGLHAIHHYALARVILVKELGLKGIDDQFGVAPSTLVHREWRKESNRADTAHDALSQGKNDELPSASHSSRRSSTSSSSSSRHSHGHSAQQESRHLQSRQHGLKSKL</sequence>
<dbReference type="PANTHER" id="PTHR39473">
    <property type="match status" value="1"/>
</dbReference>
<dbReference type="OrthoDB" id="5564877at2759"/>